<dbReference type="Gene3D" id="3.40.930.10">
    <property type="entry name" value="Mannitol-specific EII, Chain A"/>
    <property type="match status" value="1"/>
</dbReference>
<dbReference type="RefSeq" id="WP_114045495.1">
    <property type="nucleotide sequence ID" value="NZ_CP025198.1"/>
</dbReference>
<evidence type="ECO:0000313" key="2">
    <source>
        <dbReference type="EMBL" id="AXE39649.1"/>
    </source>
</evidence>
<dbReference type="AlphaFoldDB" id="A0A344UWK1"/>
<dbReference type="EMBL" id="CP025198">
    <property type="protein sequence ID" value="AXE39649.1"/>
    <property type="molecule type" value="Genomic_DNA"/>
</dbReference>
<dbReference type="InterPro" id="IPR051541">
    <property type="entry name" value="PTS_SugarTrans_NitroReg"/>
</dbReference>
<feature type="domain" description="PTS EIIA type-2" evidence="1">
    <location>
        <begin position="10"/>
        <end position="160"/>
    </location>
</feature>
<dbReference type="Pfam" id="PF00359">
    <property type="entry name" value="PTS_EIIA_2"/>
    <property type="match status" value="1"/>
</dbReference>
<dbReference type="SUPFAM" id="SSF55804">
    <property type="entry name" value="Phoshotransferase/anion transport protein"/>
    <property type="match status" value="1"/>
</dbReference>
<dbReference type="GO" id="GO:0016740">
    <property type="term" value="F:transferase activity"/>
    <property type="evidence" value="ECO:0007669"/>
    <property type="project" value="UniProtKB-KW"/>
</dbReference>
<proteinExistence type="predicted"/>
<dbReference type="EC" id="2.7.1.200" evidence="2"/>
<dbReference type="PANTHER" id="PTHR47738">
    <property type="entry name" value="PTS SYSTEM FRUCTOSE-LIKE EIIA COMPONENT-RELATED"/>
    <property type="match status" value="1"/>
</dbReference>
<evidence type="ECO:0000259" key="1">
    <source>
        <dbReference type="PROSITE" id="PS51094"/>
    </source>
</evidence>
<keyword evidence="3" id="KW-1185">Reference proteome</keyword>
<dbReference type="InterPro" id="IPR002178">
    <property type="entry name" value="PTS_EIIA_type-2_dom"/>
</dbReference>
<gene>
    <name evidence="2" type="primary">gatA_3</name>
    <name evidence="2" type="ORF">JS278_02511</name>
</gene>
<dbReference type="InterPro" id="IPR016152">
    <property type="entry name" value="PTrfase/Anion_transptr"/>
</dbReference>
<evidence type="ECO:0000313" key="3">
    <source>
        <dbReference type="Proteomes" id="UP000251995"/>
    </source>
</evidence>
<dbReference type="PANTHER" id="PTHR47738:SF3">
    <property type="entry name" value="PHOSPHOTRANSFERASE SYSTEM MANNITOL_FRUCTOSE-SPECIFIC IIA DOMAIN CONTAINING PROTEIN"/>
    <property type="match status" value="1"/>
</dbReference>
<dbReference type="Proteomes" id="UP000251995">
    <property type="component" value="Chromosome"/>
</dbReference>
<dbReference type="KEGG" id="acij:JS278_02511"/>
<dbReference type="OrthoDB" id="3192919at2"/>
<protein>
    <submittedName>
        <fullName evidence="2">PTS system galactitol-specific EIIA component</fullName>
        <ecNumber evidence="2">2.7.1.200</ecNumber>
    </submittedName>
</protein>
<name>A0A344UWK1_9ACTN</name>
<sequence>MPESAPEESTTEAPRLLVIDVDCPSTGELFDAVNARLLAEGAVRRSFLAAVSTREERYPTGLDFSHSRVAIPHIDPEHVIRPGLLVCRNARSTVFRAMDDPEHHLDVRLSIWPLVTDPQNQTGMLAAVISTLQDAASADRLLTWTPEDLEAYLTGVLAAISAPD</sequence>
<keyword evidence="2" id="KW-0808">Transferase</keyword>
<dbReference type="PROSITE" id="PS51094">
    <property type="entry name" value="PTS_EIIA_TYPE_2"/>
    <property type="match status" value="1"/>
</dbReference>
<reference evidence="2 3" key="1">
    <citation type="submission" date="2017-12" db="EMBL/GenBank/DDBJ databases">
        <title>The whole genome sequence of the Acidipropionibacterium virtanenii sp. nov. type strain JS278.</title>
        <authorList>
            <person name="Laine P."/>
            <person name="Deptula P."/>
            <person name="Varmanen P."/>
            <person name="Auvinen P."/>
        </authorList>
    </citation>
    <scope>NUCLEOTIDE SEQUENCE [LARGE SCALE GENOMIC DNA]</scope>
    <source>
        <strain evidence="2 3">JS278</strain>
    </source>
</reference>
<accession>A0A344UWK1</accession>
<organism evidence="2 3">
    <name type="scientific">Acidipropionibacterium virtanenii</name>
    <dbReference type="NCBI Taxonomy" id="2057246"/>
    <lineage>
        <taxon>Bacteria</taxon>
        <taxon>Bacillati</taxon>
        <taxon>Actinomycetota</taxon>
        <taxon>Actinomycetes</taxon>
        <taxon>Propionibacteriales</taxon>
        <taxon>Propionibacteriaceae</taxon>
        <taxon>Acidipropionibacterium</taxon>
    </lineage>
</organism>